<protein>
    <recommendedName>
        <fullName evidence="8">Sulfatase N-terminal domain-containing protein</fullName>
    </recommendedName>
</protein>
<keyword evidence="5" id="KW-0325">Glycoprotein</keyword>
<dbReference type="PANTHER" id="PTHR43108:SF16">
    <property type="entry name" value="EXTRACELLULAR SULFATASE SULF-1 HOMOLOG"/>
    <property type="match status" value="1"/>
</dbReference>
<dbReference type="Gene3D" id="3.40.720.10">
    <property type="entry name" value="Alkaline Phosphatase, subunit A"/>
    <property type="match status" value="1"/>
</dbReference>
<proteinExistence type="inferred from homology"/>
<feature type="chain" id="PRO_5028195471" description="Sulfatase N-terminal domain-containing protein" evidence="7">
    <location>
        <begin position="24"/>
        <end position="229"/>
    </location>
</feature>
<feature type="domain" description="Sulfatase N-terminal" evidence="8">
    <location>
        <begin position="97"/>
        <end position="217"/>
    </location>
</feature>
<evidence type="ECO:0000313" key="9">
    <source>
        <dbReference type="EMBL" id="CAD1481224.1"/>
    </source>
</evidence>
<keyword evidence="3 7" id="KW-0732">Signal</keyword>
<evidence type="ECO:0000256" key="7">
    <source>
        <dbReference type="SAM" id="SignalP"/>
    </source>
</evidence>
<reference evidence="9" key="1">
    <citation type="submission" date="2020-07" db="EMBL/GenBank/DDBJ databases">
        <authorList>
            <person name="Nazaruddin N."/>
        </authorList>
    </citation>
    <scope>NUCLEOTIDE SEQUENCE</scope>
</reference>
<dbReference type="SUPFAM" id="SSF53649">
    <property type="entry name" value="Alkaline phosphatase-like"/>
    <property type="match status" value="1"/>
</dbReference>
<comment type="cofactor">
    <cofactor evidence="1">
        <name>Ca(2+)</name>
        <dbReference type="ChEBI" id="CHEBI:29108"/>
    </cofactor>
</comment>
<keyword evidence="4" id="KW-0378">Hydrolase</keyword>
<dbReference type="EMBL" id="CAJDYZ010013643">
    <property type="protein sequence ID" value="CAD1481224.1"/>
    <property type="molecule type" value="Genomic_DNA"/>
</dbReference>
<dbReference type="AlphaFoldDB" id="A0A6V7HM28"/>
<evidence type="ECO:0000256" key="2">
    <source>
        <dbReference type="ARBA" id="ARBA00008779"/>
    </source>
</evidence>
<keyword evidence="10" id="KW-1185">Reference proteome</keyword>
<evidence type="ECO:0000259" key="8">
    <source>
        <dbReference type="Pfam" id="PF00884"/>
    </source>
</evidence>
<dbReference type="GO" id="GO:0008449">
    <property type="term" value="F:N-acetylglucosamine-6-sulfatase activity"/>
    <property type="evidence" value="ECO:0007669"/>
    <property type="project" value="TreeGrafter"/>
</dbReference>
<organism evidence="9 10">
    <name type="scientific">Heterotrigona itama</name>
    <dbReference type="NCBI Taxonomy" id="395501"/>
    <lineage>
        <taxon>Eukaryota</taxon>
        <taxon>Metazoa</taxon>
        <taxon>Ecdysozoa</taxon>
        <taxon>Arthropoda</taxon>
        <taxon>Hexapoda</taxon>
        <taxon>Insecta</taxon>
        <taxon>Pterygota</taxon>
        <taxon>Neoptera</taxon>
        <taxon>Endopterygota</taxon>
        <taxon>Hymenoptera</taxon>
        <taxon>Apocrita</taxon>
        <taxon>Aculeata</taxon>
        <taxon>Apoidea</taxon>
        <taxon>Anthophila</taxon>
        <taxon>Apidae</taxon>
        <taxon>Heterotrigona</taxon>
    </lineage>
</organism>
<comment type="caution">
    <text evidence="9">The sequence shown here is derived from an EMBL/GenBank/DDBJ whole genome shotgun (WGS) entry which is preliminary data.</text>
</comment>
<dbReference type="Pfam" id="PF00884">
    <property type="entry name" value="Sulfatase"/>
    <property type="match status" value="1"/>
</dbReference>
<dbReference type="PANTHER" id="PTHR43108">
    <property type="entry name" value="N-ACETYLGLUCOSAMINE-6-SULFATASE FAMILY MEMBER"/>
    <property type="match status" value="1"/>
</dbReference>
<sequence length="229" mass="26056">MRKLLQFLALLLLLGVNARRTDADIPVDDVYGGGQRRGGPLHKSNYNGGNNNYNSQSNSPYLPYQQPRERKPNIVLILTDDQDVELDSIATEPGFPLVEERFPPIYPSILARRALCRTLLLIVCCGWSNPSGSLNFMPRTLRRIRDEGAELRHAYVTTPMCCPSRSSLLTGRYVHNHEVFTNNDNCSSPQWQRDHEPHSFAAYLSNAGYRTGEYTRHDQPPETAFHPFR</sequence>
<dbReference type="Proteomes" id="UP000752696">
    <property type="component" value="Unassembled WGS sequence"/>
</dbReference>
<gene>
    <name evidence="9" type="ORF">MHI_LOCUS997314</name>
</gene>
<evidence type="ECO:0000256" key="4">
    <source>
        <dbReference type="ARBA" id="ARBA00022801"/>
    </source>
</evidence>
<dbReference type="OrthoDB" id="7631684at2759"/>
<feature type="region of interest" description="Disordered" evidence="6">
    <location>
        <begin position="27"/>
        <end position="65"/>
    </location>
</feature>
<accession>A0A6V7HM28</accession>
<evidence type="ECO:0000256" key="5">
    <source>
        <dbReference type="ARBA" id="ARBA00023180"/>
    </source>
</evidence>
<feature type="signal peptide" evidence="7">
    <location>
        <begin position="1"/>
        <end position="23"/>
    </location>
</feature>
<evidence type="ECO:0000313" key="10">
    <source>
        <dbReference type="Proteomes" id="UP000752696"/>
    </source>
</evidence>
<dbReference type="InterPro" id="IPR024607">
    <property type="entry name" value="Sulfatase_CS"/>
</dbReference>
<evidence type="ECO:0000256" key="3">
    <source>
        <dbReference type="ARBA" id="ARBA00022729"/>
    </source>
</evidence>
<dbReference type="InterPro" id="IPR000917">
    <property type="entry name" value="Sulfatase_N"/>
</dbReference>
<dbReference type="InterPro" id="IPR017850">
    <property type="entry name" value="Alkaline_phosphatase_core_sf"/>
</dbReference>
<dbReference type="PROSITE" id="PS00523">
    <property type="entry name" value="SULFATASE_1"/>
    <property type="match status" value="1"/>
</dbReference>
<feature type="compositionally biased region" description="Low complexity" evidence="6">
    <location>
        <begin position="44"/>
        <end position="59"/>
    </location>
</feature>
<comment type="similarity">
    <text evidence="2">Belongs to the sulfatase family.</text>
</comment>
<evidence type="ECO:0000256" key="6">
    <source>
        <dbReference type="SAM" id="MobiDB-lite"/>
    </source>
</evidence>
<name>A0A6V7HM28_9HYME</name>
<dbReference type="GO" id="GO:0005539">
    <property type="term" value="F:glycosaminoglycan binding"/>
    <property type="evidence" value="ECO:0007669"/>
    <property type="project" value="TreeGrafter"/>
</dbReference>
<evidence type="ECO:0000256" key="1">
    <source>
        <dbReference type="ARBA" id="ARBA00001913"/>
    </source>
</evidence>